<dbReference type="EMBL" id="SMJU01000010">
    <property type="protein sequence ID" value="TDB63458.1"/>
    <property type="molecule type" value="Genomic_DNA"/>
</dbReference>
<evidence type="ECO:0000313" key="5">
    <source>
        <dbReference type="EMBL" id="TDB63458.1"/>
    </source>
</evidence>
<protein>
    <recommendedName>
        <fullName evidence="4">Polysaccharide export protein N-terminal domain-containing protein</fullName>
    </recommendedName>
</protein>
<dbReference type="PANTHER" id="PTHR33619:SF3">
    <property type="entry name" value="POLYSACCHARIDE EXPORT PROTEIN GFCE-RELATED"/>
    <property type="match status" value="1"/>
</dbReference>
<dbReference type="InterPro" id="IPR003715">
    <property type="entry name" value="Poly_export_N"/>
</dbReference>
<keyword evidence="1 3" id="KW-0732">Signal</keyword>
<dbReference type="OrthoDB" id="937431at2"/>
<evidence type="ECO:0000256" key="3">
    <source>
        <dbReference type="SAM" id="SignalP"/>
    </source>
</evidence>
<sequence length="250" mass="27681">MKLYPTLFFLSLVCLWLVGCSSQPIPTTIRTESLDPGTMQVEKGAYQIKAGDKLLIRNLNWASSLFPEPGLDNSATGSSGFSTTVAQNGTIRLPESGRLQVAGLTREELADSLSNRFQNIVLNPLFEVEVTNLRVKVLGSMNIQGVVALDKDHTSLGEIIAKSGGIKYTEADNIIQIIRGEGTEQQVIEYEFRQLGDPKIMNQQVFDNDIVYVPPSKGSLRNVRMQRVLVVAQPLIITLNLTLIILNYFR</sequence>
<evidence type="ECO:0000259" key="4">
    <source>
        <dbReference type="Pfam" id="PF02563"/>
    </source>
</evidence>
<name>A0A4R4K7E1_9BACT</name>
<feature type="transmembrane region" description="Helical" evidence="2">
    <location>
        <begin position="228"/>
        <end position="249"/>
    </location>
</feature>
<gene>
    <name evidence="5" type="ORF">EZE20_17000</name>
</gene>
<keyword evidence="2" id="KW-0812">Transmembrane</keyword>
<reference evidence="5 6" key="1">
    <citation type="submission" date="2019-02" db="EMBL/GenBank/DDBJ databases">
        <title>Arundinibacter roseus gen. nov., sp. nov., a new member of the family Cytophagaceae.</title>
        <authorList>
            <person name="Szuroczki S."/>
            <person name="Khayer B."/>
            <person name="Sproer C."/>
            <person name="Toumi M."/>
            <person name="Szabo A."/>
            <person name="Felfoldi T."/>
            <person name="Schumann P."/>
            <person name="Toth E."/>
        </authorList>
    </citation>
    <scope>NUCLEOTIDE SEQUENCE [LARGE SCALE GENOMIC DNA]</scope>
    <source>
        <strain evidence="5 6">DMA-k-7a</strain>
    </source>
</reference>
<accession>A0A4R4K7E1</accession>
<dbReference type="GO" id="GO:0015159">
    <property type="term" value="F:polysaccharide transmembrane transporter activity"/>
    <property type="evidence" value="ECO:0007669"/>
    <property type="project" value="InterPro"/>
</dbReference>
<dbReference type="Gene3D" id="3.10.560.10">
    <property type="entry name" value="Outer membrane lipoprotein wza domain like"/>
    <property type="match status" value="1"/>
</dbReference>
<feature type="domain" description="Polysaccharide export protein N-terminal" evidence="4">
    <location>
        <begin position="43"/>
        <end position="130"/>
    </location>
</feature>
<dbReference type="PANTHER" id="PTHR33619">
    <property type="entry name" value="POLYSACCHARIDE EXPORT PROTEIN GFCE-RELATED"/>
    <property type="match status" value="1"/>
</dbReference>
<proteinExistence type="predicted"/>
<keyword evidence="2" id="KW-0472">Membrane</keyword>
<evidence type="ECO:0000313" key="6">
    <source>
        <dbReference type="Proteomes" id="UP000295706"/>
    </source>
</evidence>
<keyword evidence="6" id="KW-1185">Reference proteome</keyword>
<feature type="signal peptide" evidence="3">
    <location>
        <begin position="1"/>
        <end position="24"/>
    </location>
</feature>
<comment type="caution">
    <text evidence="5">The sequence shown here is derived from an EMBL/GenBank/DDBJ whole genome shotgun (WGS) entry which is preliminary data.</text>
</comment>
<dbReference type="Pfam" id="PF02563">
    <property type="entry name" value="Poly_export"/>
    <property type="match status" value="1"/>
</dbReference>
<dbReference type="AlphaFoldDB" id="A0A4R4K7E1"/>
<dbReference type="PROSITE" id="PS51257">
    <property type="entry name" value="PROKAR_LIPOPROTEIN"/>
    <property type="match status" value="1"/>
</dbReference>
<feature type="chain" id="PRO_5020263591" description="Polysaccharide export protein N-terminal domain-containing protein" evidence="3">
    <location>
        <begin position="25"/>
        <end position="250"/>
    </location>
</feature>
<dbReference type="InterPro" id="IPR049712">
    <property type="entry name" value="Poly_export"/>
</dbReference>
<dbReference type="RefSeq" id="WP_132119845.1">
    <property type="nucleotide sequence ID" value="NZ_SMJU01000010.1"/>
</dbReference>
<evidence type="ECO:0000256" key="1">
    <source>
        <dbReference type="ARBA" id="ARBA00022729"/>
    </source>
</evidence>
<dbReference type="Proteomes" id="UP000295706">
    <property type="component" value="Unassembled WGS sequence"/>
</dbReference>
<evidence type="ECO:0000256" key="2">
    <source>
        <dbReference type="SAM" id="Phobius"/>
    </source>
</evidence>
<keyword evidence="2" id="KW-1133">Transmembrane helix</keyword>
<organism evidence="5 6">
    <name type="scientific">Arundinibacter roseus</name>
    <dbReference type="NCBI Taxonomy" id="2070510"/>
    <lineage>
        <taxon>Bacteria</taxon>
        <taxon>Pseudomonadati</taxon>
        <taxon>Bacteroidota</taxon>
        <taxon>Cytophagia</taxon>
        <taxon>Cytophagales</taxon>
        <taxon>Spirosomataceae</taxon>
        <taxon>Arundinibacter</taxon>
    </lineage>
</organism>